<dbReference type="PRINTS" id="PR00081">
    <property type="entry name" value="GDHRDH"/>
</dbReference>
<proteinExistence type="inferred from homology"/>
<dbReference type="eggNOG" id="COG1028">
    <property type="taxonomic scope" value="Bacteria"/>
</dbReference>
<protein>
    <submittedName>
        <fullName evidence="2">Short-chain dehydrogenase/reductase SDR</fullName>
    </submittedName>
</protein>
<comment type="similarity">
    <text evidence="1">Belongs to the short-chain dehydrogenases/reductases (SDR) family.</text>
</comment>
<dbReference type="STRING" id="439292.Bsel_1805"/>
<gene>
    <name evidence="2" type="ordered locus">Bsel_1805</name>
</gene>
<name>D6XU26_BACIE</name>
<dbReference type="HOGENOM" id="CLU_010194_1_3_9"/>
<dbReference type="EMBL" id="CP001791">
    <property type="protein sequence ID" value="ADH99312.1"/>
    <property type="molecule type" value="Genomic_DNA"/>
</dbReference>
<dbReference type="PANTHER" id="PTHR42879">
    <property type="entry name" value="3-OXOACYL-(ACYL-CARRIER-PROTEIN) REDUCTASE"/>
    <property type="match status" value="1"/>
</dbReference>
<dbReference type="InterPro" id="IPR036291">
    <property type="entry name" value="NAD(P)-bd_dom_sf"/>
</dbReference>
<dbReference type="NCBIfam" id="NF047420">
    <property type="entry name" value="EF_P_mod_YmfI"/>
    <property type="match status" value="1"/>
</dbReference>
<dbReference type="InterPro" id="IPR050259">
    <property type="entry name" value="SDR"/>
</dbReference>
<dbReference type="Gene3D" id="3.40.50.720">
    <property type="entry name" value="NAD(P)-binding Rossmann-like Domain"/>
    <property type="match status" value="1"/>
</dbReference>
<dbReference type="Pfam" id="PF13561">
    <property type="entry name" value="adh_short_C2"/>
    <property type="match status" value="1"/>
</dbReference>
<organism evidence="2 3">
    <name type="scientific">Bacillus selenitireducens (strain ATCC 700615 / DSM 15326 / MLS10)</name>
    <dbReference type="NCBI Taxonomy" id="439292"/>
    <lineage>
        <taxon>Bacteria</taxon>
        <taxon>Bacillati</taxon>
        <taxon>Bacillota</taxon>
        <taxon>Bacilli</taxon>
        <taxon>Bacillales</taxon>
        <taxon>Bacillaceae</taxon>
        <taxon>Salisediminibacterium</taxon>
    </lineage>
</organism>
<accession>D6XU26</accession>
<dbReference type="InterPro" id="IPR002347">
    <property type="entry name" value="SDR_fam"/>
</dbReference>
<dbReference type="KEGG" id="bse:Bsel_1805"/>
<evidence type="ECO:0000313" key="2">
    <source>
        <dbReference type="EMBL" id="ADH99312.1"/>
    </source>
</evidence>
<dbReference type="PANTHER" id="PTHR42879:SF2">
    <property type="entry name" value="3-OXOACYL-[ACYL-CARRIER-PROTEIN] REDUCTASE FABG"/>
    <property type="match status" value="1"/>
</dbReference>
<dbReference type="AlphaFoldDB" id="D6XU26"/>
<dbReference type="CDD" id="cd05233">
    <property type="entry name" value="SDR_c"/>
    <property type="match status" value="1"/>
</dbReference>
<reference evidence="2" key="1">
    <citation type="submission" date="2009-10" db="EMBL/GenBank/DDBJ databases">
        <title>Complete sequence of Bacillus selenitireducens MLS10.</title>
        <authorList>
            <consortium name="US DOE Joint Genome Institute"/>
            <person name="Lucas S."/>
            <person name="Copeland A."/>
            <person name="Lapidus A."/>
            <person name="Glavina del Rio T."/>
            <person name="Dalin E."/>
            <person name="Tice H."/>
            <person name="Bruce D."/>
            <person name="Goodwin L."/>
            <person name="Pitluck S."/>
            <person name="Sims D."/>
            <person name="Brettin T."/>
            <person name="Detter J.C."/>
            <person name="Han C."/>
            <person name="Larimer F."/>
            <person name="Land M."/>
            <person name="Hauser L."/>
            <person name="Kyrpides N."/>
            <person name="Ovchinnikova G."/>
            <person name="Stolz J."/>
        </authorList>
    </citation>
    <scope>NUCLEOTIDE SEQUENCE [LARGE SCALE GENOMIC DNA]</scope>
    <source>
        <strain evidence="2">MLS10</strain>
    </source>
</reference>
<dbReference type="RefSeq" id="WP_013172736.1">
    <property type="nucleotide sequence ID" value="NC_014219.1"/>
</dbReference>
<evidence type="ECO:0000313" key="3">
    <source>
        <dbReference type="Proteomes" id="UP000000271"/>
    </source>
</evidence>
<evidence type="ECO:0000256" key="1">
    <source>
        <dbReference type="ARBA" id="ARBA00006484"/>
    </source>
</evidence>
<sequence>MISSAWITGASGGIGLAIAESLAVEGADLVLQYRQNAEPLKDLQLRYPDQSIELIQADFRDVHTSLEAFRGLPAPKAVIHCSGYDFPGLFQDETLLSIQNQVNADLIVPMMLTRQVVTEMINNKNGVILFITSIWGQTGSAMEVLYSTVKSGQHGLIRALSDELAPSGIRVNGIAPGFVDTPMVQGYSDEEKQSILDEIPAGRFGSPEDVARTVCFLLDDASSYINGQIIGLNGGWYRG</sequence>
<dbReference type="OrthoDB" id="9803333at2"/>
<keyword evidence="3" id="KW-1185">Reference proteome</keyword>
<dbReference type="Proteomes" id="UP000000271">
    <property type="component" value="Chromosome"/>
</dbReference>
<dbReference type="SUPFAM" id="SSF51735">
    <property type="entry name" value="NAD(P)-binding Rossmann-fold domains"/>
    <property type="match status" value="1"/>
</dbReference>